<gene>
    <name evidence="2" type="ORF">AFIC_002618</name>
</gene>
<dbReference type="EMBL" id="CP113162">
    <property type="protein sequence ID" value="WEF51054.1"/>
    <property type="molecule type" value="Genomic_DNA"/>
</dbReference>
<dbReference type="PANTHER" id="PTHR36174:SF1">
    <property type="entry name" value="LIPID II:GLYCINE GLYCYLTRANSFERASE"/>
    <property type="match status" value="1"/>
</dbReference>
<dbReference type="Proteomes" id="UP001213907">
    <property type="component" value="Chromosome"/>
</dbReference>
<reference evidence="2 3" key="1">
    <citation type="submission" date="2022-11" db="EMBL/GenBank/DDBJ databases">
        <authorList>
            <person name="Siebert D."/>
            <person name="Busche T."/>
            <person name="Saydam E."/>
            <person name="Kalinowski J."/>
            <person name="Ruckert C."/>
            <person name="Blombach B."/>
        </authorList>
    </citation>
    <scope>NUCLEOTIDE SEQUENCE [LARGE SCALE GENOMIC DNA]</scope>
    <source>
        <strain evidence="2 3">DSM 1083</strain>
    </source>
</reference>
<dbReference type="InterPro" id="IPR050644">
    <property type="entry name" value="PG_Glycine_Bridge_Synth"/>
</dbReference>
<evidence type="ECO:0000259" key="1">
    <source>
        <dbReference type="Pfam" id="PF13480"/>
    </source>
</evidence>
<dbReference type="Pfam" id="PF13480">
    <property type="entry name" value="Acetyltransf_6"/>
    <property type="match status" value="1"/>
</dbReference>
<sequence length="328" mass="37126">MDLSVDFFDPRNEEEWDELALRSTSGTFLHTRRFLNYHGARFVDASICIRNGSKLLGVFPAAQEKTISGTVVSHPGITYGGIVHDGSLRGEWMIRALQQSLLLFSRRGFDKLHYKVVPRIYHRSPAEDDLYALFRLKARLFRCDLSVALNLANRQPMASRRKRSLKKAQSFGIEIHDAPSCAKELWPVLEENLEQKHGATPVHTLSEISLLHDLFPESVRFLTAHYEGRVVAGLVLFITRNATHSQYIASSALGQQLNALDLLFDRAIEEAMERQHSYFNFGISTERAGQVLNEGLFQFKAEFGGGGVVHEFYEVDTISSEMTGERHD</sequence>
<name>A0ABY8BM34_AFICR</name>
<dbReference type="SUPFAM" id="SSF55729">
    <property type="entry name" value="Acyl-CoA N-acyltransferases (Nat)"/>
    <property type="match status" value="1"/>
</dbReference>
<dbReference type="RefSeq" id="WP_275246668.1">
    <property type="nucleotide sequence ID" value="NZ_BAABDX010000001.1"/>
</dbReference>
<evidence type="ECO:0000313" key="2">
    <source>
        <dbReference type="EMBL" id="WEF51054.1"/>
    </source>
</evidence>
<proteinExistence type="predicted"/>
<dbReference type="Gene3D" id="3.40.630.30">
    <property type="match status" value="1"/>
</dbReference>
<dbReference type="InterPro" id="IPR016181">
    <property type="entry name" value="Acyl_CoA_acyltransferase"/>
</dbReference>
<accession>A0ABY8BM34</accession>
<dbReference type="PANTHER" id="PTHR36174">
    <property type="entry name" value="LIPID II:GLYCINE GLYCYLTRANSFERASE"/>
    <property type="match status" value="1"/>
</dbReference>
<organism evidence="2 3">
    <name type="scientific">Afipia carboxydohydrogena</name>
    <name type="common">Pseudomonas carboxydohydrogena</name>
    <dbReference type="NCBI Taxonomy" id="290"/>
    <lineage>
        <taxon>Bacteria</taxon>
        <taxon>Pseudomonadati</taxon>
        <taxon>Pseudomonadota</taxon>
        <taxon>Alphaproteobacteria</taxon>
        <taxon>Hyphomicrobiales</taxon>
        <taxon>Nitrobacteraceae</taxon>
        <taxon>Afipia</taxon>
    </lineage>
</organism>
<feature type="domain" description="BioF2-like acetyltransferase" evidence="1">
    <location>
        <begin position="159"/>
        <end position="286"/>
    </location>
</feature>
<evidence type="ECO:0000313" key="3">
    <source>
        <dbReference type="Proteomes" id="UP001213907"/>
    </source>
</evidence>
<keyword evidence="3" id="KW-1185">Reference proteome</keyword>
<protein>
    <submittedName>
        <fullName evidence="2">GNAT family N-acetyltransferase</fullName>
    </submittedName>
</protein>
<dbReference type="InterPro" id="IPR038740">
    <property type="entry name" value="BioF2-like_GNAT_dom"/>
</dbReference>